<reference evidence="1 2" key="1">
    <citation type="submission" date="2021-04" db="EMBL/GenBank/DDBJ databases">
        <authorList>
            <person name="Seiffert S.N."/>
        </authorList>
    </citation>
    <scope>NUCLEOTIDE SEQUENCE [LARGE SCALE GENOMIC DNA]</scope>
    <source>
        <strain evidence="1 2">1</strain>
    </source>
</reference>
<protein>
    <submittedName>
        <fullName evidence="1">Type II toxin-antitoxin system MqsR family toxin</fullName>
    </submittedName>
</protein>
<dbReference type="CDD" id="cd12869">
    <property type="entry name" value="MqsR"/>
    <property type="match status" value="1"/>
</dbReference>
<proteinExistence type="predicted"/>
<dbReference type="InterPro" id="IPR031451">
    <property type="entry name" value="MqsR_toxin"/>
</dbReference>
<dbReference type="EMBL" id="JAGRYU010000012">
    <property type="protein sequence ID" value="MBU4682113.1"/>
    <property type="molecule type" value="Genomic_DNA"/>
</dbReference>
<evidence type="ECO:0000313" key="2">
    <source>
        <dbReference type="Proteomes" id="UP000686327"/>
    </source>
</evidence>
<organism evidence="1 2">
    <name type="scientific">Cedecea davisae</name>
    <dbReference type="NCBI Taxonomy" id="158484"/>
    <lineage>
        <taxon>Bacteria</taxon>
        <taxon>Pseudomonadati</taxon>
        <taxon>Pseudomonadota</taxon>
        <taxon>Gammaproteobacteria</taxon>
        <taxon>Enterobacterales</taxon>
        <taxon>Enterobacteriaceae</taxon>
        <taxon>Cedecea</taxon>
    </lineage>
</organism>
<dbReference type="Pfam" id="PF15723">
    <property type="entry name" value="MqsR_toxin"/>
    <property type="match status" value="1"/>
</dbReference>
<evidence type="ECO:0000313" key="1">
    <source>
        <dbReference type="EMBL" id="MBU4682113.1"/>
    </source>
</evidence>
<dbReference type="Proteomes" id="UP000686327">
    <property type="component" value="Unassembled WGS sequence"/>
</dbReference>
<gene>
    <name evidence="1" type="ORF">KC222_08820</name>
</gene>
<keyword evidence="2" id="KW-1185">Reference proteome</keyword>
<sequence length="100" mass="11556">MPEKRTAHTRLFIVKEMVRAGKAKATFTSYNGALALGFTTRQEMFDVVLALNTADFHKSMTAYHDHTCWHDVYRPSYNGQQIYLKLIVKDDVLIVSFKEQ</sequence>
<name>A0ABS6DG67_9ENTR</name>
<comment type="caution">
    <text evidence="1">The sequence shown here is derived from an EMBL/GenBank/DDBJ whole genome shotgun (WGS) entry which is preliminary data.</text>
</comment>
<reference evidence="2" key="2">
    <citation type="submission" date="2023-07" db="EMBL/GenBank/DDBJ databases">
        <title>Cedecea davisae an AmpC producer and its therapeutic implications.</title>
        <authorList>
            <person name="Notter J."/>
        </authorList>
    </citation>
    <scope>NUCLEOTIDE SEQUENCE [LARGE SCALE GENOMIC DNA]</scope>
    <source>
        <strain evidence="2">1</strain>
    </source>
</reference>
<accession>A0ABS6DG67</accession>